<evidence type="ECO:0000256" key="9">
    <source>
        <dbReference type="ARBA" id="ARBA00023136"/>
    </source>
</evidence>
<keyword evidence="17" id="KW-1185">Reference proteome</keyword>
<dbReference type="PANTHER" id="PTHR14207">
    <property type="entry name" value="STEROL ISOMERASE"/>
    <property type="match status" value="1"/>
</dbReference>
<dbReference type="Pfam" id="PF05241">
    <property type="entry name" value="EBP"/>
    <property type="match status" value="1"/>
</dbReference>
<dbReference type="Proteomes" id="UP001172684">
    <property type="component" value="Unassembled WGS sequence"/>
</dbReference>
<comment type="caution">
    <text evidence="16">The sequence shown here is derived from an EMBL/GenBank/DDBJ whole genome shotgun (WGS) entry which is preliminary data.</text>
</comment>
<accession>A0ABQ9P2R2</accession>
<evidence type="ECO:0000256" key="7">
    <source>
        <dbReference type="ARBA" id="ARBA00023011"/>
    </source>
</evidence>
<name>A0ABQ9P2R2_9PEZI</name>
<evidence type="ECO:0000256" key="1">
    <source>
        <dbReference type="ARBA" id="ARBA00004141"/>
    </source>
</evidence>
<proteinExistence type="inferred from homology"/>
<evidence type="ECO:0000256" key="6">
    <source>
        <dbReference type="ARBA" id="ARBA00022989"/>
    </source>
</evidence>
<evidence type="ECO:0000256" key="2">
    <source>
        <dbReference type="ARBA" id="ARBA00008337"/>
    </source>
</evidence>
<evidence type="ECO:0000313" key="17">
    <source>
        <dbReference type="Proteomes" id="UP001172684"/>
    </source>
</evidence>
<feature type="transmembrane region" description="Helical" evidence="14">
    <location>
        <begin position="50"/>
        <end position="71"/>
    </location>
</feature>
<keyword evidence="5" id="KW-0752">Steroid biosynthesis</keyword>
<evidence type="ECO:0000256" key="3">
    <source>
        <dbReference type="ARBA" id="ARBA00022516"/>
    </source>
</evidence>
<evidence type="ECO:0000256" key="5">
    <source>
        <dbReference type="ARBA" id="ARBA00022955"/>
    </source>
</evidence>
<evidence type="ECO:0000256" key="8">
    <source>
        <dbReference type="ARBA" id="ARBA00023098"/>
    </source>
</evidence>
<keyword evidence="7" id="KW-0756">Sterol biosynthesis</keyword>
<evidence type="ECO:0000256" key="12">
    <source>
        <dbReference type="ARBA" id="ARBA00023235"/>
    </source>
</evidence>
<keyword evidence="9 13" id="KW-0472">Membrane</keyword>
<dbReference type="EMBL" id="JAPDRL010000014">
    <property type="protein sequence ID" value="KAJ9667133.1"/>
    <property type="molecule type" value="Genomic_DNA"/>
</dbReference>
<evidence type="ECO:0000313" key="16">
    <source>
        <dbReference type="EMBL" id="KAJ9667133.1"/>
    </source>
</evidence>
<evidence type="ECO:0000256" key="4">
    <source>
        <dbReference type="ARBA" id="ARBA00022692"/>
    </source>
</evidence>
<feature type="domain" description="EXPERA" evidence="15">
    <location>
        <begin position="1"/>
        <end position="141"/>
    </location>
</feature>
<keyword evidence="10" id="KW-1207">Sterol metabolism</keyword>
<dbReference type="InterPro" id="IPR033118">
    <property type="entry name" value="EXPERA"/>
</dbReference>
<evidence type="ECO:0000256" key="14">
    <source>
        <dbReference type="SAM" id="Phobius"/>
    </source>
</evidence>
<protein>
    <recommendedName>
        <fullName evidence="15">EXPERA domain-containing protein</fullName>
    </recommendedName>
</protein>
<dbReference type="PANTHER" id="PTHR14207:SF0">
    <property type="entry name" value="3-BETA-HYDROXYSTEROID-DELTA(8),DELTA(7)-ISOMERASE"/>
    <property type="match status" value="1"/>
</dbReference>
<keyword evidence="6 13" id="KW-1133">Transmembrane helix</keyword>
<feature type="transmembrane region" description="Helical" evidence="14">
    <location>
        <begin position="120"/>
        <end position="142"/>
    </location>
</feature>
<evidence type="ECO:0000256" key="11">
    <source>
        <dbReference type="ARBA" id="ARBA00023221"/>
    </source>
</evidence>
<evidence type="ECO:0000259" key="15">
    <source>
        <dbReference type="PROSITE" id="PS51751"/>
    </source>
</evidence>
<keyword evidence="3" id="KW-0444">Lipid biosynthesis</keyword>
<keyword evidence="12" id="KW-0413">Isomerase</keyword>
<gene>
    <name evidence="16" type="ORF">H2201_002652</name>
</gene>
<comment type="similarity">
    <text evidence="2">Belongs to the EBP family.</text>
</comment>
<evidence type="ECO:0000256" key="10">
    <source>
        <dbReference type="ARBA" id="ARBA00023166"/>
    </source>
</evidence>
<sequence>MWFVLSGCIHFFFEGYYAYNFRAMGGRQDLFGQLWKEYAYSDSRYLTQNAFVMCMESITAICWGPLSFIVAHLITTEHPLRHPLQAIVSLGQLYGDVLYYATSMFDHYYLERSYWRPEAYYYWCYYVFMNLFWIVIPLILLYNSTIAGGRAFKALQKMDRSLQANGVVKKTL</sequence>
<organism evidence="16 17">
    <name type="scientific">Coniosporium apollinis</name>
    <dbReference type="NCBI Taxonomy" id="61459"/>
    <lineage>
        <taxon>Eukaryota</taxon>
        <taxon>Fungi</taxon>
        <taxon>Dikarya</taxon>
        <taxon>Ascomycota</taxon>
        <taxon>Pezizomycotina</taxon>
        <taxon>Dothideomycetes</taxon>
        <taxon>Dothideomycetes incertae sedis</taxon>
        <taxon>Coniosporium</taxon>
    </lineage>
</organism>
<keyword evidence="11" id="KW-0753">Steroid metabolism</keyword>
<evidence type="ECO:0000256" key="13">
    <source>
        <dbReference type="PROSITE-ProRule" id="PRU01087"/>
    </source>
</evidence>
<reference evidence="16" key="1">
    <citation type="submission" date="2022-10" db="EMBL/GenBank/DDBJ databases">
        <title>Culturing micro-colonial fungi from biological soil crusts in the Mojave desert and describing Neophaeococcomyces mojavensis, and introducing the new genera and species Taxawa tesnikishii.</title>
        <authorList>
            <person name="Kurbessoian T."/>
            <person name="Stajich J.E."/>
        </authorList>
    </citation>
    <scope>NUCLEOTIDE SEQUENCE</scope>
    <source>
        <strain evidence="16">TK_1</strain>
    </source>
</reference>
<comment type="subcellular location">
    <subcellularLocation>
        <location evidence="1">Membrane</location>
        <topology evidence="1">Multi-pass membrane protein</topology>
    </subcellularLocation>
</comment>
<dbReference type="PROSITE" id="PS51751">
    <property type="entry name" value="EXPERA"/>
    <property type="match status" value="1"/>
</dbReference>
<dbReference type="InterPro" id="IPR007905">
    <property type="entry name" value="EBP"/>
</dbReference>
<keyword evidence="8" id="KW-0443">Lipid metabolism</keyword>
<keyword evidence="4 13" id="KW-0812">Transmembrane</keyword>